<dbReference type="AlphaFoldDB" id="A0A2B7X655"/>
<dbReference type="GO" id="GO:0005524">
    <property type="term" value="F:ATP binding"/>
    <property type="evidence" value="ECO:0007669"/>
    <property type="project" value="InterPro"/>
</dbReference>
<dbReference type="STRING" id="1447875.A0A2B7X655"/>
<accession>A0A2B7X655</accession>
<dbReference type="PROSITE" id="PS50011">
    <property type="entry name" value="PROTEIN_KINASE_DOM"/>
    <property type="match status" value="1"/>
</dbReference>
<evidence type="ECO:0000313" key="4">
    <source>
        <dbReference type="Proteomes" id="UP000223968"/>
    </source>
</evidence>
<dbReference type="PANTHER" id="PTHR24359:SF1">
    <property type="entry name" value="INHIBITOR OF NUCLEAR FACTOR KAPPA-B KINASE EPSILON SUBUNIT HOMOLOG 1-RELATED"/>
    <property type="match status" value="1"/>
</dbReference>
<keyword evidence="3" id="KW-0808">Transferase</keyword>
<evidence type="ECO:0000313" key="3">
    <source>
        <dbReference type="EMBL" id="PGH04350.1"/>
    </source>
</evidence>
<proteinExistence type="predicted"/>
<dbReference type="InterPro" id="IPR000719">
    <property type="entry name" value="Prot_kinase_dom"/>
</dbReference>
<dbReference type="EMBL" id="PDNB01000137">
    <property type="protein sequence ID" value="PGH04350.1"/>
    <property type="molecule type" value="Genomic_DNA"/>
</dbReference>
<dbReference type="SMART" id="SM00220">
    <property type="entry name" value="S_TKc"/>
    <property type="match status" value="1"/>
</dbReference>
<feature type="region of interest" description="Disordered" evidence="1">
    <location>
        <begin position="296"/>
        <end position="318"/>
    </location>
</feature>
<feature type="domain" description="Protein kinase" evidence="2">
    <location>
        <begin position="7"/>
        <end position="301"/>
    </location>
</feature>
<gene>
    <name evidence="3" type="ORF">AJ79_07131</name>
</gene>
<evidence type="ECO:0000259" key="2">
    <source>
        <dbReference type="PROSITE" id="PS50011"/>
    </source>
</evidence>
<dbReference type="SUPFAM" id="SSF56112">
    <property type="entry name" value="Protein kinase-like (PK-like)"/>
    <property type="match status" value="1"/>
</dbReference>
<dbReference type="Gene3D" id="1.10.510.10">
    <property type="entry name" value="Transferase(Phosphotransferase) domain 1"/>
    <property type="match status" value="1"/>
</dbReference>
<keyword evidence="3" id="KW-0418">Kinase</keyword>
<dbReference type="PANTHER" id="PTHR24359">
    <property type="entry name" value="SERINE/THREONINE-PROTEIN KINASE SBK1"/>
    <property type="match status" value="1"/>
</dbReference>
<name>A0A2B7X655_9EURO</name>
<dbReference type="OrthoDB" id="4062651at2759"/>
<organism evidence="3 4">
    <name type="scientific">Helicocarpus griseus UAMH5409</name>
    <dbReference type="NCBI Taxonomy" id="1447875"/>
    <lineage>
        <taxon>Eukaryota</taxon>
        <taxon>Fungi</taxon>
        <taxon>Dikarya</taxon>
        <taxon>Ascomycota</taxon>
        <taxon>Pezizomycotina</taxon>
        <taxon>Eurotiomycetes</taxon>
        <taxon>Eurotiomycetidae</taxon>
        <taxon>Onygenales</taxon>
        <taxon>Ajellomycetaceae</taxon>
        <taxon>Helicocarpus</taxon>
    </lineage>
</organism>
<dbReference type="GO" id="GO:0004674">
    <property type="term" value="F:protein serine/threonine kinase activity"/>
    <property type="evidence" value="ECO:0007669"/>
    <property type="project" value="UniProtKB-KW"/>
</dbReference>
<protein>
    <submittedName>
        <fullName evidence="3">Serine/threonine protein kinase</fullName>
    </submittedName>
</protein>
<reference evidence="3 4" key="1">
    <citation type="submission" date="2017-10" db="EMBL/GenBank/DDBJ databases">
        <title>Comparative genomics in systemic dimorphic fungi from Ajellomycetaceae.</title>
        <authorList>
            <person name="Munoz J.F."/>
            <person name="Mcewen J.G."/>
            <person name="Clay O.K."/>
            <person name="Cuomo C.A."/>
        </authorList>
    </citation>
    <scope>NUCLEOTIDE SEQUENCE [LARGE SCALE GENOMIC DNA]</scope>
    <source>
        <strain evidence="3 4">UAMH5409</strain>
    </source>
</reference>
<dbReference type="Pfam" id="PF00069">
    <property type="entry name" value="Pkinase"/>
    <property type="match status" value="1"/>
</dbReference>
<sequence>MHVQRRFPDVHWIWGGGISFVYEIHPRIVVKVPRPGEFERQQFQKELKIYEIFSQHPLCPSVVQCFYYTSNGIFLEYMRDASLSSRIQNNHVRDQQSIVVTKVNKLEPLPLRKEWMNSLAQAVAFLESLNLAHGDLRPENILLDCNQLKLSDFDCTAEIGTHFEACIAPYGRVLNSNEADQGQCGISGLLGPRTEQFAFGPLYYLVNYGFEVYGDRCLTEDPNEHGPKVVDLLQNMEFPNLDDDRLIDNIIDKYEIEGEVIAETTSTTLWPMNIGSIIGGLWCSLRDWRPFSRQNNKDDATKTEVGNGRESNDGSCDNVDKDHLTEDFFSKKALCQDLEKRELLHLLSSGEPKQLGFNFDSYRYES</sequence>
<keyword evidence="4" id="KW-1185">Reference proteome</keyword>
<dbReference type="InterPro" id="IPR011009">
    <property type="entry name" value="Kinase-like_dom_sf"/>
</dbReference>
<dbReference type="Proteomes" id="UP000223968">
    <property type="component" value="Unassembled WGS sequence"/>
</dbReference>
<evidence type="ECO:0000256" key="1">
    <source>
        <dbReference type="SAM" id="MobiDB-lite"/>
    </source>
</evidence>
<comment type="caution">
    <text evidence="3">The sequence shown here is derived from an EMBL/GenBank/DDBJ whole genome shotgun (WGS) entry which is preliminary data.</text>
</comment>
<keyword evidence="3" id="KW-0723">Serine/threonine-protein kinase</keyword>